<organism evidence="1 2">
    <name type="scientific">Bacteroides faecis</name>
    <dbReference type="NCBI Taxonomy" id="674529"/>
    <lineage>
        <taxon>Bacteria</taxon>
        <taxon>Pseudomonadati</taxon>
        <taxon>Bacteroidota</taxon>
        <taxon>Bacteroidia</taxon>
        <taxon>Bacteroidales</taxon>
        <taxon>Bacteroidaceae</taxon>
        <taxon>Bacteroides</taxon>
    </lineage>
</organism>
<evidence type="ECO:0000313" key="1">
    <source>
        <dbReference type="EMBL" id="UVQ74192.1"/>
    </source>
</evidence>
<accession>A0ABY5TAG6</accession>
<evidence type="ECO:0000313" key="2">
    <source>
        <dbReference type="Proteomes" id="UP001060104"/>
    </source>
</evidence>
<keyword evidence="2" id="KW-1185">Reference proteome</keyword>
<sequence>MKLFIYNREKCISGTTSAGQRSIRMDRNGCIFLSSALVQELGLEEESITVLVGDEDDPRQWFLCIVDDEGGFPVRLKKRKR</sequence>
<dbReference type="Proteomes" id="UP001060104">
    <property type="component" value="Chromosome"/>
</dbReference>
<reference evidence="1" key="1">
    <citation type="submission" date="2022-08" db="EMBL/GenBank/DDBJ databases">
        <title>Genome Sequencing of Bacteroides fragilis Group Isolates with Nanopore Technology.</title>
        <authorList>
            <person name="Tisza M.J."/>
            <person name="Smith D."/>
            <person name="Dekker J.P."/>
        </authorList>
    </citation>
    <scope>NUCLEOTIDE SEQUENCE</scope>
    <source>
        <strain evidence="1">BFG-527</strain>
    </source>
</reference>
<protein>
    <submittedName>
        <fullName evidence="1">Uncharacterized protein</fullName>
    </submittedName>
</protein>
<gene>
    <name evidence="1" type="ORF">NXY30_25000</name>
</gene>
<name>A0ABY5TAG6_9BACE</name>
<dbReference type="RefSeq" id="WP_055271829.1">
    <property type="nucleotide sequence ID" value="NZ_CABMFH010000058.1"/>
</dbReference>
<dbReference type="EMBL" id="CP103141">
    <property type="protein sequence ID" value="UVQ74192.1"/>
    <property type="molecule type" value="Genomic_DNA"/>
</dbReference>
<dbReference type="GeneID" id="69591415"/>
<proteinExistence type="predicted"/>